<comment type="similarity">
    <text evidence="2 6">Belongs to the tetraspanin (TM4SF) family.</text>
</comment>
<organism evidence="7 8">
    <name type="scientific">Ridgeia piscesae</name>
    <name type="common">Tubeworm</name>
    <dbReference type="NCBI Taxonomy" id="27915"/>
    <lineage>
        <taxon>Eukaryota</taxon>
        <taxon>Metazoa</taxon>
        <taxon>Spiralia</taxon>
        <taxon>Lophotrochozoa</taxon>
        <taxon>Annelida</taxon>
        <taxon>Polychaeta</taxon>
        <taxon>Sedentaria</taxon>
        <taxon>Canalipalpata</taxon>
        <taxon>Sabellida</taxon>
        <taxon>Siboglinidae</taxon>
        <taxon>Ridgeia</taxon>
    </lineage>
</organism>
<dbReference type="InterPro" id="IPR018503">
    <property type="entry name" value="Tetraspanin_CS"/>
</dbReference>
<dbReference type="Proteomes" id="UP001209878">
    <property type="component" value="Unassembled WGS sequence"/>
</dbReference>
<proteinExistence type="inferred from homology"/>
<dbReference type="PROSITE" id="PS00421">
    <property type="entry name" value="TM4_1"/>
    <property type="match status" value="1"/>
</dbReference>
<evidence type="ECO:0000256" key="4">
    <source>
        <dbReference type="ARBA" id="ARBA00022989"/>
    </source>
</evidence>
<name>A0AAD9NXH5_RIDPI</name>
<evidence type="ECO:0000256" key="6">
    <source>
        <dbReference type="RuleBase" id="RU361218"/>
    </source>
</evidence>
<evidence type="ECO:0000256" key="1">
    <source>
        <dbReference type="ARBA" id="ARBA00004141"/>
    </source>
</evidence>
<evidence type="ECO:0000256" key="2">
    <source>
        <dbReference type="ARBA" id="ARBA00006840"/>
    </source>
</evidence>
<dbReference type="Gene3D" id="1.10.1450.10">
    <property type="entry name" value="Tetraspanin"/>
    <property type="match status" value="1"/>
</dbReference>
<keyword evidence="3 6" id="KW-0812">Transmembrane</keyword>
<dbReference type="PANTHER" id="PTHR19282:SF431">
    <property type="entry name" value="TETRASPANIN 26A, ISOFORM B-RELATED"/>
    <property type="match status" value="1"/>
</dbReference>
<reference evidence="7" key="1">
    <citation type="journal article" date="2023" name="Mol. Biol. Evol.">
        <title>Third-Generation Sequencing Reveals the Adaptive Role of the Epigenome in Three Deep-Sea Polychaetes.</title>
        <authorList>
            <person name="Perez M."/>
            <person name="Aroh O."/>
            <person name="Sun Y."/>
            <person name="Lan Y."/>
            <person name="Juniper S.K."/>
            <person name="Young C.R."/>
            <person name="Angers B."/>
            <person name="Qian P.Y."/>
        </authorList>
    </citation>
    <scope>NUCLEOTIDE SEQUENCE</scope>
    <source>
        <strain evidence="7">R07B-5</strain>
    </source>
</reference>
<dbReference type="EMBL" id="JAODUO010000274">
    <property type="protein sequence ID" value="KAK2184254.1"/>
    <property type="molecule type" value="Genomic_DNA"/>
</dbReference>
<sequence length="275" mass="29929">MAATCGASCAKFMLFVFNFIFFLSGVALLGIGIWLLADSSIIDLMKVVSVANDNNDQMKMVSIILICSGAGIFIVGFFGCCGAIRESKCMLGVYIILLLVVMGVEIAAGVLAIVYQDKLDLEGKLNTKLSTELKEDHYYNSTSGEYHPFGLIFNIAQNEFSCCGVNGSLDYSGSTFQKNNPDLKIPYSCCKLKTGASARSPKETDVVNWTKCLNEYNNISMPKDQLHKVGCNQGIIDWANEKLYILIGVALGVAALELFGVVLAFWLCRGIGEEI</sequence>
<gene>
    <name evidence="7" type="ORF">NP493_273g01042</name>
</gene>
<dbReference type="PIRSF" id="PIRSF002419">
    <property type="entry name" value="Tetraspanin"/>
    <property type="match status" value="1"/>
</dbReference>
<feature type="transmembrane region" description="Helical" evidence="6">
    <location>
        <begin position="12"/>
        <end position="37"/>
    </location>
</feature>
<accession>A0AAD9NXH5</accession>
<comment type="subcellular location">
    <subcellularLocation>
        <location evidence="1 6">Membrane</location>
        <topology evidence="1 6">Multi-pass membrane protein</topology>
    </subcellularLocation>
</comment>
<dbReference type="InterPro" id="IPR000301">
    <property type="entry name" value="Tetraspanin_animals"/>
</dbReference>
<dbReference type="PRINTS" id="PR00259">
    <property type="entry name" value="TMFOUR"/>
</dbReference>
<feature type="transmembrane region" description="Helical" evidence="6">
    <location>
        <begin position="60"/>
        <end position="84"/>
    </location>
</feature>
<evidence type="ECO:0000256" key="3">
    <source>
        <dbReference type="ARBA" id="ARBA00022692"/>
    </source>
</evidence>
<evidence type="ECO:0000256" key="5">
    <source>
        <dbReference type="ARBA" id="ARBA00023136"/>
    </source>
</evidence>
<comment type="caution">
    <text evidence="7">The sequence shown here is derived from an EMBL/GenBank/DDBJ whole genome shotgun (WGS) entry which is preliminary data.</text>
</comment>
<dbReference type="AlphaFoldDB" id="A0AAD9NXH5"/>
<dbReference type="SUPFAM" id="SSF48652">
    <property type="entry name" value="Tetraspanin"/>
    <property type="match status" value="1"/>
</dbReference>
<keyword evidence="5 6" id="KW-0472">Membrane</keyword>
<keyword evidence="4 6" id="KW-1133">Transmembrane helix</keyword>
<keyword evidence="8" id="KW-1185">Reference proteome</keyword>
<evidence type="ECO:0000313" key="7">
    <source>
        <dbReference type="EMBL" id="KAK2184254.1"/>
    </source>
</evidence>
<feature type="transmembrane region" description="Helical" evidence="6">
    <location>
        <begin position="243"/>
        <end position="268"/>
    </location>
</feature>
<dbReference type="PANTHER" id="PTHR19282">
    <property type="entry name" value="TETRASPANIN"/>
    <property type="match status" value="1"/>
</dbReference>
<evidence type="ECO:0000313" key="8">
    <source>
        <dbReference type="Proteomes" id="UP001209878"/>
    </source>
</evidence>
<dbReference type="Pfam" id="PF00335">
    <property type="entry name" value="Tetraspanin"/>
    <property type="match status" value="1"/>
</dbReference>
<dbReference type="GO" id="GO:0005886">
    <property type="term" value="C:plasma membrane"/>
    <property type="evidence" value="ECO:0007669"/>
    <property type="project" value="TreeGrafter"/>
</dbReference>
<dbReference type="InterPro" id="IPR008952">
    <property type="entry name" value="Tetraspanin_EC2_sf"/>
</dbReference>
<feature type="transmembrane region" description="Helical" evidence="6">
    <location>
        <begin position="91"/>
        <end position="115"/>
    </location>
</feature>
<protein>
    <recommendedName>
        <fullName evidence="6">Tetraspanin</fullName>
    </recommendedName>
</protein>
<dbReference type="InterPro" id="IPR018499">
    <property type="entry name" value="Tetraspanin/Peripherin"/>
</dbReference>